<keyword evidence="3" id="KW-1185">Reference proteome</keyword>
<reference evidence="2 3" key="1">
    <citation type="submission" date="2024-06" db="EMBL/GenBank/DDBJ databases">
        <title>Genomic Encyclopedia of Type Strains, Phase V (KMG-V): Genome sequencing to study the core and pangenomes of soil and plant-associated prokaryotes.</title>
        <authorList>
            <person name="Whitman W."/>
        </authorList>
    </citation>
    <scope>NUCLEOTIDE SEQUENCE [LARGE SCALE GENOMIC DNA]</scope>
    <source>
        <strain evidence="2 3">USDA 160</strain>
    </source>
</reference>
<organism evidence="2 3">
    <name type="scientific">Bradyrhizobium japonicum</name>
    <dbReference type="NCBI Taxonomy" id="375"/>
    <lineage>
        <taxon>Bacteria</taxon>
        <taxon>Pseudomonadati</taxon>
        <taxon>Pseudomonadota</taxon>
        <taxon>Alphaproteobacteria</taxon>
        <taxon>Hyphomicrobiales</taxon>
        <taxon>Nitrobacteraceae</taxon>
        <taxon>Bradyrhizobium</taxon>
    </lineage>
</organism>
<accession>A0ABV2S1U1</accession>
<dbReference type="Proteomes" id="UP001549291">
    <property type="component" value="Unassembled WGS sequence"/>
</dbReference>
<sequence length="40" mass="4490">MTTDAAPAVIVPPLRVWHGLLWTVPFTALWSWLLYALVAL</sequence>
<feature type="transmembrane region" description="Helical" evidence="1">
    <location>
        <begin position="20"/>
        <end position="38"/>
    </location>
</feature>
<keyword evidence="1" id="KW-1133">Transmembrane helix</keyword>
<gene>
    <name evidence="2" type="ORF">ABIF63_006560</name>
</gene>
<keyword evidence="1" id="KW-0812">Transmembrane</keyword>
<keyword evidence="1" id="KW-0472">Membrane</keyword>
<protein>
    <submittedName>
        <fullName evidence="2">Uncharacterized protein</fullName>
    </submittedName>
</protein>
<evidence type="ECO:0000313" key="3">
    <source>
        <dbReference type="Proteomes" id="UP001549291"/>
    </source>
</evidence>
<comment type="caution">
    <text evidence="2">The sequence shown here is derived from an EMBL/GenBank/DDBJ whole genome shotgun (WGS) entry which is preliminary data.</text>
</comment>
<evidence type="ECO:0000256" key="1">
    <source>
        <dbReference type="SAM" id="Phobius"/>
    </source>
</evidence>
<proteinExistence type="predicted"/>
<dbReference type="EMBL" id="JBEPTQ010000002">
    <property type="protein sequence ID" value="MET4722454.1"/>
    <property type="molecule type" value="Genomic_DNA"/>
</dbReference>
<evidence type="ECO:0000313" key="2">
    <source>
        <dbReference type="EMBL" id="MET4722454.1"/>
    </source>
</evidence>
<dbReference type="RefSeq" id="WP_277996297.1">
    <property type="nucleotide sequence ID" value="NZ_CP066351.1"/>
</dbReference>
<name>A0ABV2S1U1_BRAJP</name>